<reference evidence="1 2" key="1">
    <citation type="submission" date="2017-08" db="EMBL/GenBank/DDBJ databases">
        <title>Infants hospitalized years apart are colonized by the same room-sourced microbial strains.</title>
        <authorList>
            <person name="Brooks B."/>
            <person name="Olm M.R."/>
            <person name="Firek B.A."/>
            <person name="Baker R."/>
            <person name="Thomas B.C."/>
            <person name="Morowitz M.J."/>
            <person name="Banfield J.F."/>
        </authorList>
    </citation>
    <scope>NUCLEOTIDE SEQUENCE [LARGE SCALE GENOMIC DNA]</scope>
    <source>
        <strain evidence="1">S2_003_000_R2_14</strain>
    </source>
</reference>
<comment type="caution">
    <text evidence="1">The sequence shown here is derived from an EMBL/GenBank/DDBJ whole genome shotgun (WGS) entry which is preliminary data.</text>
</comment>
<gene>
    <name evidence="1" type="ORF">DI536_32545</name>
</gene>
<evidence type="ECO:0000313" key="2">
    <source>
        <dbReference type="Proteomes" id="UP000249061"/>
    </source>
</evidence>
<protein>
    <submittedName>
        <fullName evidence="1">Uncharacterized protein</fullName>
    </submittedName>
</protein>
<dbReference type="Proteomes" id="UP000249061">
    <property type="component" value="Unassembled WGS sequence"/>
</dbReference>
<sequence length="574" mass="63177">MTVKIQRGRQFLAGDATAQLFDDKGKAGSYLQQAGDKLVAQQHTVLLRKGSEVVKLSTAAEWKSFLGTHAGSKDKTAEFAKNFGITFDDFCNVLDDVAASDDKGLTLNLSPRTNLARALSLDKVEGNYASNVAADAAVKLTGEGGVKSDAKLVPTPTITADILSTPITDGWERDRTEQEAWADFKMGDGANGIFRRTNAAAVFEKLHKPDWNDPKAMELVERFTMPMHLEVAETNPDGTPKFQDRDEMFRETYFDDANGALEKAGASVRARVRFDDNEPFTVRRVLIQGKQGRAVDEHGNSAVHKFEKRFEGTYSADENKAQELLRTGKDTDGKNLKVAALLYKSVKDQGTLSPDGNLRLEPKSLVLQKRRRSHMQFESLSDVQAKRATLKTEIDTLNAAGTTIPPALAKYDAKLAEQEKFLGDAKALLSKYGQYLPSNTDGFIISADRYSVYDPSARATPPTDIDDEAGRVGRGLHLEAEWDTASSDPFEKTKKAIEAKLAANPSAADKTALEADLASLKKMSDAILKDVANAVNLMKEKMNEAGLKSDDRHLAKEERAAEFMRRPDRPIIWK</sequence>
<dbReference type="EMBL" id="QFQP01000046">
    <property type="protein sequence ID" value="PZR05258.1"/>
    <property type="molecule type" value="Genomic_DNA"/>
</dbReference>
<evidence type="ECO:0000313" key="1">
    <source>
        <dbReference type="EMBL" id="PZR05258.1"/>
    </source>
</evidence>
<name>A0A2W5U8K1_9BACT</name>
<organism evidence="1 2">
    <name type="scientific">Archangium gephyra</name>
    <dbReference type="NCBI Taxonomy" id="48"/>
    <lineage>
        <taxon>Bacteria</taxon>
        <taxon>Pseudomonadati</taxon>
        <taxon>Myxococcota</taxon>
        <taxon>Myxococcia</taxon>
        <taxon>Myxococcales</taxon>
        <taxon>Cystobacterineae</taxon>
        <taxon>Archangiaceae</taxon>
        <taxon>Archangium</taxon>
    </lineage>
</organism>
<proteinExistence type="predicted"/>
<dbReference type="AlphaFoldDB" id="A0A2W5U8K1"/>
<accession>A0A2W5U8K1</accession>